<evidence type="ECO:0000256" key="4">
    <source>
        <dbReference type="ARBA" id="ARBA00023098"/>
    </source>
</evidence>
<evidence type="ECO:0000313" key="6">
    <source>
        <dbReference type="EMBL" id="KKM98502.1"/>
    </source>
</evidence>
<keyword evidence="4" id="KW-0443">Lipid metabolism</keyword>
<evidence type="ECO:0000256" key="3">
    <source>
        <dbReference type="ARBA" id="ARBA00022832"/>
    </source>
</evidence>
<dbReference type="AlphaFoldDB" id="A0A0F9PZ77"/>
<dbReference type="GO" id="GO:0006631">
    <property type="term" value="P:fatty acid metabolic process"/>
    <property type="evidence" value="ECO:0007669"/>
    <property type="project" value="UniProtKB-KW"/>
</dbReference>
<evidence type="ECO:0000256" key="1">
    <source>
        <dbReference type="ARBA" id="ARBA00006432"/>
    </source>
</evidence>
<dbReference type="GO" id="GO:0016874">
    <property type="term" value="F:ligase activity"/>
    <property type="evidence" value="ECO:0007669"/>
    <property type="project" value="UniProtKB-KW"/>
</dbReference>
<sequence length="119" mass="13456">YIYIQDRVKDMIVSGGENIYPRVVEEALFKHPAIADAAVIGVPDEQWGETVKAIVVLRDEATATEEEVIDFCRDKLGGFERPRSVEFVKALPRNPTGKVLKRELREPYWAGQKRRVAGS</sequence>
<reference evidence="6" key="1">
    <citation type="journal article" date="2015" name="Nature">
        <title>Complex archaea that bridge the gap between prokaryotes and eukaryotes.</title>
        <authorList>
            <person name="Spang A."/>
            <person name="Saw J.H."/>
            <person name="Jorgensen S.L."/>
            <person name="Zaremba-Niedzwiedzka K."/>
            <person name="Martijn J."/>
            <person name="Lind A.E."/>
            <person name="van Eijk R."/>
            <person name="Schleper C."/>
            <person name="Guy L."/>
            <person name="Ettema T.J."/>
        </authorList>
    </citation>
    <scope>NUCLEOTIDE SEQUENCE</scope>
</reference>
<dbReference type="FunFam" id="3.30.300.30:FF:000008">
    <property type="entry name" value="2,3-dihydroxybenzoate-AMP ligase"/>
    <property type="match status" value="1"/>
</dbReference>
<comment type="caution">
    <text evidence="6">The sequence shown here is derived from an EMBL/GenBank/DDBJ whole genome shotgun (WGS) entry which is preliminary data.</text>
</comment>
<evidence type="ECO:0000259" key="5">
    <source>
        <dbReference type="Pfam" id="PF13193"/>
    </source>
</evidence>
<accession>A0A0F9PZ77</accession>
<gene>
    <name evidence="6" type="ORF">LCGC14_1157350</name>
</gene>
<keyword evidence="3" id="KW-0276">Fatty acid metabolism</keyword>
<dbReference type="SUPFAM" id="SSF56801">
    <property type="entry name" value="Acetyl-CoA synthetase-like"/>
    <property type="match status" value="1"/>
</dbReference>
<protein>
    <recommendedName>
        <fullName evidence="5">AMP-binding enzyme C-terminal domain-containing protein</fullName>
    </recommendedName>
</protein>
<comment type="similarity">
    <text evidence="1">Belongs to the ATP-dependent AMP-binding enzyme family.</text>
</comment>
<dbReference type="Pfam" id="PF13193">
    <property type="entry name" value="AMP-binding_C"/>
    <property type="match status" value="1"/>
</dbReference>
<feature type="domain" description="AMP-binding enzyme C-terminal" evidence="5">
    <location>
        <begin position="24"/>
        <end position="98"/>
    </location>
</feature>
<dbReference type="InterPro" id="IPR045851">
    <property type="entry name" value="AMP-bd_C_sf"/>
</dbReference>
<name>A0A0F9PZ77_9ZZZZ</name>
<dbReference type="PANTHER" id="PTHR43859">
    <property type="entry name" value="ACYL-ACTIVATING ENZYME"/>
    <property type="match status" value="1"/>
</dbReference>
<organism evidence="6">
    <name type="scientific">marine sediment metagenome</name>
    <dbReference type="NCBI Taxonomy" id="412755"/>
    <lineage>
        <taxon>unclassified sequences</taxon>
        <taxon>metagenomes</taxon>
        <taxon>ecological metagenomes</taxon>
    </lineage>
</organism>
<dbReference type="InterPro" id="IPR025110">
    <property type="entry name" value="AMP-bd_C"/>
</dbReference>
<dbReference type="EMBL" id="LAZR01005612">
    <property type="protein sequence ID" value="KKM98502.1"/>
    <property type="molecule type" value="Genomic_DNA"/>
</dbReference>
<keyword evidence="2" id="KW-0436">Ligase</keyword>
<dbReference type="Gene3D" id="3.30.300.30">
    <property type="match status" value="1"/>
</dbReference>
<proteinExistence type="inferred from homology"/>
<evidence type="ECO:0000256" key="2">
    <source>
        <dbReference type="ARBA" id="ARBA00022598"/>
    </source>
</evidence>
<dbReference type="PANTHER" id="PTHR43859:SF4">
    <property type="entry name" value="BUTANOATE--COA LIGASE AAE1-RELATED"/>
    <property type="match status" value="1"/>
</dbReference>
<feature type="non-terminal residue" evidence="6">
    <location>
        <position position="1"/>
    </location>
</feature>